<dbReference type="EMBL" id="QPJK01000004">
    <property type="protein sequence ID" value="RCW71757.1"/>
    <property type="molecule type" value="Genomic_DNA"/>
</dbReference>
<keyword evidence="3" id="KW-1185">Reference proteome</keyword>
<keyword evidence="1" id="KW-1133">Transmembrane helix</keyword>
<evidence type="ECO:0000313" key="2">
    <source>
        <dbReference type="EMBL" id="RCW71757.1"/>
    </source>
</evidence>
<organism evidence="2 3">
    <name type="scientific">Pseudorhodoferax soli</name>
    <dbReference type="NCBI Taxonomy" id="545864"/>
    <lineage>
        <taxon>Bacteria</taxon>
        <taxon>Pseudomonadati</taxon>
        <taxon>Pseudomonadota</taxon>
        <taxon>Betaproteobacteria</taxon>
        <taxon>Burkholderiales</taxon>
        <taxon>Comamonadaceae</taxon>
    </lineage>
</organism>
<feature type="transmembrane region" description="Helical" evidence="1">
    <location>
        <begin position="51"/>
        <end position="75"/>
    </location>
</feature>
<evidence type="ECO:0000313" key="3">
    <source>
        <dbReference type="Proteomes" id="UP000252884"/>
    </source>
</evidence>
<proteinExistence type="predicted"/>
<feature type="transmembrane region" description="Helical" evidence="1">
    <location>
        <begin position="12"/>
        <end position="31"/>
    </location>
</feature>
<reference evidence="2 3" key="1">
    <citation type="submission" date="2018-07" db="EMBL/GenBank/DDBJ databases">
        <title>Genomic Encyclopedia of Type Strains, Phase IV (KMG-IV): sequencing the most valuable type-strain genomes for metagenomic binning, comparative biology and taxonomic classification.</title>
        <authorList>
            <person name="Goeker M."/>
        </authorList>
    </citation>
    <scope>NUCLEOTIDE SEQUENCE [LARGE SCALE GENOMIC DNA]</scope>
    <source>
        <strain evidence="2 3">DSM 21634</strain>
    </source>
</reference>
<dbReference type="RefSeq" id="WP_114468930.1">
    <property type="nucleotide sequence ID" value="NZ_QPJK01000004.1"/>
</dbReference>
<feature type="transmembrane region" description="Helical" evidence="1">
    <location>
        <begin position="103"/>
        <end position="122"/>
    </location>
</feature>
<gene>
    <name evidence="2" type="ORF">DES41_104577</name>
</gene>
<keyword evidence="1" id="KW-0812">Transmembrane</keyword>
<dbReference type="AlphaFoldDB" id="A0A368XYZ9"/>
<dbReference type="Proteomes" id="UP000252884">
    <property type="component" value="Unassembled WGS sequence"/>
</dbReference>
<name>A0A368XYZ9_9BURK</name>
<evidence type="ECO:0000256" key="1">
    <source>
        <dbReference type="SAM" id="Phobius"/>
    </source>
</evidence>
<dbReference type="OrthoDB" id="8898243at2"/>
<comment type="caution">
    <text evidence="2">The sequence shown here is derived from an EMBL/GenBank/DDBJ whole genome shotgun (WGS) entry which is preliminary data.</text>
</comment>
<accession>A0A368XYZ9</accession>
<sequence length="204" mass="22118">MRVPFAQLHAPLFAVVVFGTLALSRLLSLVIPTDFYFTFQSLFSDRSPQNLLWSALGKTAAPLVAGLAAGLWCTLRWRPGSGQALGPRPGFVRRVRGQFGPTLFAAGFFAALLSAWPAMVYWDLMANPAVAHLKPVFFGLYVLYMLGFGYVSLLGLLLAIYLHEHWQGGPPGTASVSMKELSRVGALWLFNSGLAATAMKLLTG</sequence>
<keyword evidence="1" id="KW-0472">Membrane</keyword>
<feature type="transmembrane region" description="Helical" evidence="1">
    <location>
        <begin position="142"/>
        <end position="163"/>
    </location>
</feature>
<protein>
    <submittedName>
        <fullName evidence="2">Uncharacterized protein</fullName>
    </submittedName>
</protein>